<organism evidence="1">
    <name type="scientific">Drosophila melanogaster</name>
    <name type="common">Fruit fly</name>
    <dbReference type="NCBI Taxonomy" id="7227"/>
    <lineage>
        <taxon>Eukaryota</taxon>
        <taxon>Metazoa</taxon>
        <taxon>Ecdysozoa</taxon>
        <taxon>Arthropoda</taxon>
        <taxon>Hexapoda</taxon>
        <taxon>Insecta</taxon>
        <taxon>Pterygota</taxon>
        <taxon>Neoptera</taxon>
        <taxon>Endopterygota</taxon>
        <taxon>Diptera</taxon>
        <taxon>Brachycera</taxon>
        <taxon>Muscomorpha</taxon>
        <taxon>Ephydroidea</taxon>
        <taxon>Drosophilidae</taxon>
        <taxon>Drosophila</taxon>
        <taxon>Sophophora</taxon>
    </lineage>
</organism>
<evidence type="ECO:0000313" key="1">
    <source>
        <dbReference type="EMBL" id="AEQ05566.1"/>
    </source>
</evidence>
<name>G4LU34_DROME</name>
<dbReference type="AlphaFoldDB" id="G4LU34"/>
<reference evidence="1" key="1">
    <citation type="submission" date="2011-10" db="EMBL/GenBank/DDBJ databases">
        <authorList>
            <person name="Carlson J."/>
            <person name="Booth B."/>
            <person name="Frise E."/>
            <person name="Sandler J."/>
            <person name="Wan K."/>
            <person name="Yu C."/>
            <person name="Celniker S."/>
        </authorList>
    </citation>
    <scope>NUCLEOTIDE SEQUENCE</scope>
</reference>
<protein>
    <submittedName>
        <fullName evidence="1">MIP22406p1</fullName>
    </submittedName>
</protein>
<feature type="non-terminal residue" evidence="1">
    <location>
        <position position="1"/>
    </location>
</feature>
<gene>
    <name evidence="1" type="primary">mbl-RF</name>
</gene>
<proteinExistence type="evidence at transcript level"/>
<accession>G4LU34</accession>
<dbReference type="EMBL" id="BT132664">
    <property type="protein sequence ID" value="AEQ05566.1"/>
    <property type="molecule type" value="mRNA"/>
</dbReference>
<sequence>EAHFDCKCRPLVPPLLRYRFRFCLQSPADFLYVRFSVVSRQLPVANRKLQIANRQSPEFVELEFVVALAVRSLLFRSASLSRELSFRHHLQKTRSFRLFAFQLRARFYSPRSFARSSQKSVNKKKNG</sequence>